<evidence type="ECO:0000256" key="1">
    <source>
        <dbReference type="ARBA" id="ARBA00022614"/>
    </source>
</evidence>
<name>A0AA39RPN5_ACESA</name>
<proteinExistence type="predicted"/>
<evidence type="ECO:0000313" key="5">
    <source>
        <dbReference type="EMBL" id="KAK0577897.1"/>
    </source>
</evidence>
<protein>
    <recommendedName>
        <fullName evidence="4">C-JID domain-containing protein</fullName>
    </recommendedName>
</protein>
<reference evidence="5" key="2">
    <citation type="submission" date="2023-06" db="EMBL/GenBank/DDBJ databases">
        <authorList>
            <person name="Swenson N.G."/>
            <person name="Wegrzyn J.L."/>
            <person name="Mcevoy S.L."/>
        </authorList>
    </citation>
    <scope>NUCLEOTIDE SEQUENCE</scope>
    <source>
        <strain evidence="5">NS2018</strain>
        <tissue evidence="5">Leaf</tissue>
    </source>
</reference>
<accession>A0AA39RPN5</accession>
<keyword evidence="6" id="KW-1185">Reference proteome</keyword>
<dbReference type="Pfam" id="PF20160">
    <property type="entry name" value="C-JID"/>
    <property type="match status" value="1"/>
</dbReference>
<keyword evidence="1" id="KW-0433">Leucine-rich repeat</keyword>
<evidence type="ECO:0000259" key="4">
    <source>
        <dbReference type="Pfam" id="PF20160"/>
    </source>
</evidence>
<sequence length="313" mass="35764">MDCKELIQSLPDESEFELCADGSGSLYFNFMNCLRLNQKAVSNFFRDLLLKMQLMGTEKIISLFERGLVEGSICFPGSEIPEWFSYKNKGSSINIPVLRNDCGRSSYIMGFAVCLVFVSYRREVKKRSEPSFDEGELNLLLDFHLLGHKERLFHNPFPLFRMPIEVNNFTESDHILLGYNLSSKCYEFFQELDTPLANHSMSDYVGISFEFKHIRDKHEVKYCGIQPIYVQVLQKGDRFTLQTHLGIGQERDLTALYLEPIHDCIAECLACRSATLKKIFSMDLIGYSSGGVDPASHRSRSLLHSEQSTLEGS</sequence>
<keyword evidence="2" id="KW-0677">Repeat</keyword>
<organism evidence="5 6">
    <name type="scientific">Acer saccharum</name>
    <name type="common">Sugar maple</name>
    <dbReference type="NCBI Taxonomy" id="4024"/>
    <lineage>
        <taxon>Eukaryota</taxon>
        <taxon>Viridiplantae</taxon>
        <taxon>Streptophyta</taxon>
        <taxon>Embryophyta</taxon>
        <taxon>Tracheophyta</taxon>
        <taxon>Spermatophyta</taxon>
        <taxon>Magnoliopsida</taxon>
        <taxon>eudicotyledons</taxon>
        <taxon>Gunneridae</taxon>
        <taxon>Pentapetalae</taxon>
        <taxon>rosids</taxon>
        <taxon>malvids</taxon>
        <taxon>Sapindales</taxon>
        <taxon>Sapindaceae</taxon>
        <taxon>Hippocastanoideae</taxon>
        <taxon>Acereae</taxon>
        <taxon>Acer</taxon>
    </lineage>
</organism>
<evidence type="ECO:0000313" key="6">
    <source>
        <dbReference type="Proteomes" id="UP001168877"/>
    </source>
</evidence>
<evidence type="ECO:0000256" key="2">
    <source>
        <dbReference type="ARBA" id="ARBA00022737"/>
    </source>
</evidence>
<dbReference type="Proteomes" id="UP001168877">
    <property type="component" value="Unassembled WGS sequence"/>
</dbReference>
<dbReference type="InterPro" id="IPR045344">
    <property type="entry name" value="C-JID"/>
</dbReference>
<evidence type="ECO:0000256" key="3">
    <source>
        <dbReference type="SAM" id="MobiDB-lite"/>
    </source>
</evidence>
<feature type="compositionally biased region" description="Polar residues" evidence="3">
    <location>
        <begin position="302"/>
        <end position="313"/>
    </location>
</feature>
<dbReference type="EMBL" id="JAUESC010000385">
    <property type="protein sequence ID" value="KAK0577897.1"/>
    <property type="molecule type" value="Genomic_DNA"/>
</dbReference>
<reference evidence="5" key="1">
    <citation type="journal article" date="2022" name="Plant J.">
        <title>Strategies of tolerance reflected in two North American maple genomes.</title>
        <authorList>
            <person name="McEvoy S.L."/>
            <person name="Sezen U.U."/>
            <person name="Trouern-Trend A."/>
            <person name="McMahon S.M."/>
            <person name="Schaberg P.G."/>
            <person name="Yang J."/>
            <person name="Wegrzyn J.L."/>
            <person name="Swenson N.G."/>
        </authorList>
    </citation>
    <scope>NUCLEOTIDE SEQUENCE</scope>
    <source>
        <strain evidence="5">NS2018</strain>
    </source>
</reference>
<gene>
    <name evidence="5" type="ORF">LWI29_001979</name>
</gene>
<dbReference type="AlphaFoldDB" id="A0AA39RPN5"/>
<feature type="domain" description="C-JID" evidence="4">
    <location>
        <begin position="75"/>
        <end position="231"/>
    </location>
</feature>
<comment type="caution">
    <text evidence="5">The sequence shown here is derived from an EMBL/GenBank/DDBJ whole genome shotgun (WGS) entry which is preliminary data.</text>
</comment>
<feature type="region of interest" description="Disordered" evidence="3">
    <location>
        <begin position="291"/>
        <end position="313"/>
    </location>
</feature>